<comment type="caution">
    <text evidence="2">The sequence shown here is derived from an EMBL/GenBank/DDBJ whole genome shotgun (WGS) entry which is preliminary data.</text>
</comment>
<dbReference type="AlphaFoldDB" id="A0A9D4H7C7"/>
<gene>
    <name evidence="2" type="ORF">DPMN_130281</name>
</gene>
<accession>A0A9D4H7C7</accession>
<proteinExistence type="predicted"/>
<name>A0A9D4H7C7_DREPO</name>
<evidence type="ECO:0000313" key="3">
    <source>
        <dbReference type="Proteomes" id="UP000828390"/>
    </source>
</evidence>
<evidence type="ECO:0000313" key="2">
    <source>
        <dbReference type="EMBL" id="KAH3828326.1"/>
    </source>
</evidence>
<protein>
    <submittedName>
        <fullName evidence="2">Uncharacterized protein</fullName>
    </submittedName>
</protein>
<reference evidence="2" key="1">
    <citation type="journal article" date="2019" name="bioRxiv">
        <title>The Genome of the Zebra Mussel, Dreissena polymorpha: A Resource for Invasive Species Research.</title>
        <authorList>
            <person name="McCartney M.A."/>
            <person name="Auch B."/>
            <person name="Kono T."/>
            <person name="Mallez S."/>
            <person name="Zhang Y."/>
            <person name="Obille A."/>
            <person name="Becker A."/>
            <person name="Abrahante J.E."/>
            <person name="Garbe J."/>
            <person name="Badalamenti J.P."/>
            <person name="Herman A."/>
            <person name="Mangelson H."/>
            <person name="Liachko I."/>
            <person name="Sullivan S."/>
            <person name="Sone E.D."/>
            <person name="Koren S."/>
            <person name="Silverstein K.A.T."/>
            <person name="Beckman K.B."/>
            <person name="Gohl D.M."/>
        </authorList>
    </citation>
    <scope>NUCLEOTIDE SEQUENCE</scope>
    <source>
        <strain evidence="2">Duluth1</strain>
        <tissue evidence="2">Whole animal</tissue>
    </source>
</reference>
<feature type="signal peptide" evidence="1">
    <location>
        <begin position="1"/>
        <end position="22"/>
    </location>
</feature>
<reference evidence="2" key="2">
    <citation type="submission" date="2020-11" db="EMBL/GenBank/DDBJ databases">
        <authorList>
            <person name="McCartney M.A."/>
            <person name="Auch B."/>
            <person name="Kono T."/>
            <person name="Mallez S."/>
            <person name="Becker A."/>
            <person name="Gohl D.M."/>
            <person name="Silverstein K.A.T."/>
            <person name="Koren S."/>
            <person name="Bechman K.B."/>
            <person name="Herman A."/>
            <person name="Abrahante J.E."/>
            <person name="Garbe J."/>
        </authorList>
    </citation>
    <scope>NUCLEOTIDE SEQUENCE</scope>
    <source>
        <strain evidence="2">Duluth1</strain>
        <tissue evidence="2">Whole animal</tissue>
    </source>
</reference>
<keyword evidence="1" id="KW-0732">Signal</keyword>
<feature type="chain" id="PRO_5038757687" evidence="1">
    <location>
        <begin position="23"/>
        <end position="80"/>
    </location>
</feature>
<keyword evidence="3" id="KW-1185">Reference proteome</keyword>
<dbReference type="Proteomes" id="UP000828390">
    <property type="component" value="Unassembled WGS sequence"/>
</dbReference>
<dbReference type="EMBL" id="JAIWYP010000005">
    <property type="protein sequence ID" value="KAH3828326.1"/>
    <property type="molecule type" value="Genomic_DNA"/>
</dbReference>
<organism evidence="2 3">
    <name type="scientific">Dreissena polymorpha</name>
    <name type="common">Zebra mussel</name>
    <name type="synonym">Mytilus polymorpha</name>
    <dbReference type="NCBI Taxonomy" id="45954"/>
    <lineage>
        <taxon>Eukaryota</taxon>
        <taxon>Metazoa</taxon>
        <taxon>Spiralia</taxon>
        <taxon>Lophotrochozoa</taxon>
        <taxon>Mollusca</taxon>
        <taxon>Bivalvia</taxon>
        <taxon>Autobranchia</taxon>
        <taxon>Heteroconchia</taxon>
        <taxon>Euheterodonta</taxon>
        <taxon>Imparidentia</taxon>
        <taxon>Neoheterodontei</taxon>
        <taxon>Myida</taxon>
        <taxon>Dreissenoidea</taxon>
        <taxon>Dreissenidae</taxon>
        <taxon>Dreissena</taxon>
    </lineage>
</organism>
<sequence length="80" mass="8872">MKHTVYAVFIVIATTVVVSVSAQCPEGVFMAGCSADPCSGYTCDNPPNLTCRGYYCGGCKRKWYLDEQEVECLREEKFMA</sequence>
<evidence type="ECO:0000256" key="1">
    <source>
        <dbReference type="SAM" id="SignalP"/>
    </source>
</evidence>